<comment type="caution">
    <text evidence="2">The sequence shown here is derived from an EMBL/GenBank/DDBJ whole genome shotgun (WGS) entry which is preliminary data.</text>
</comment>
<dbReference type="VEuPathDB" id="MicrosporidiaDB:EHP00_2216"/>
<dbReference type="OrthoDB" id="2187855at2759"/>
<reference evidence="2 3" key="1">
    <citation type="journal article" date="2017" name="Environ. Microbiol.">
        <title>Decay of the glycolytic pathway and adaptation to intranuclear parasitism within Enterocytozoonidae microsporidia.</title>
        <authorList>
            <person name="Wiredu Boakye D."/>
            <person name="Jaroenlak P."/>
            <person name="Prachumwat A."/>
            <person name="Williams T.A."/>
            <person name="Bateman K.S."/>
            <person name="Itsathitphaisarn O."/>
            <person name="Sritunyalucksana K."/>
            <person name="Paszkiewicz K.H."/>
            <person name="Moore K.A."/>
            <person name="Stentiford G.D."/>
            <person name="Williams B.A."/>
        </authorList>
    </citation>
    <scope>NUCLEOTIDE SEQUENCE [LARGE SCALE GENOMIC DNA]</scope>
    <source>
        <strain evidence="2 3">TH1</strain>
    </source>
</reference>
<organism evidence="2 3">
    <name type="scientific">Ecytonucleospora hepatopenaei</name>
    <dbReference type="NCBI Taxonomy" id="646526"/>
    <lineage>
        <taxon>Eukaryota</taxon>
        <taxon>Fungi</taxon>
        <taxon>Fungi incertae sedis</taxon>
        <taxon>Microsporidia</taxon>
        <taxon>Enterocytozoonidae</taxon>
        <taxon>Ecytonucleospora</taxon>
    </lineage>
</organism>
<evidence type="ECO:0000313" key="3">
    <source>
        <dbReference type="Proteomes" id="UP000192758"/>
    </source>
</evidence>
<dbReference type="EMBL" id="MNPJ01000021">
    <property type="protein sequence ID" value="OQS54276.1"/>
    <property type="molecule type" value="Genomic_DNA"/>
</dbReference>
<dbReference type="Proteomes" id="UP000192758">
    <property type="component" value="Unassembled WGS sequence"/>
</dbReference>
<keyword evidence="3" id="KW-1185">Reference proteome</keyword>
<evidence type="ECO:0000256" key="1">
    <source>
        <dbReference type="SAM" id="Coils"/>
    </source>
</evidence>
<protein>
    <submittedName>
        <fullName evidence="2">Uncharacterized protein</fullName>
    </submittedName>
</protein>
<accession>A0A1W0E4W6</accession>
<name>A0A1W0E4W6_9MICR</name>
<dbReference type="AlphaFoldDB" id="A0A1W0E4W6"/>
<proteinExistence type="predicted"/>
<evidence type="ECO:0000313" key="2">
    <source>
        <dbReference type="EMBL" id="OQS54276.1"/>
    </source>
</evidence>
<feature type="coiled-coil region" evidence="1">
    <location>
        <begin position="29"/>
        <end position="60"/>
    </location>
</feature>
<gene>
    <name evidence="2" type="ORF">EHP00_2216</name>
</gene>
<keyword evidence="1" id="KW-0175">Coiled coil</keyword>
<sequence>MLLDLQCLINKLLYHYYTIIGVIQRDINNDNLEETIAIMLKELKQTKEEIDKILERYIDNTTNTNTNLYNNLYNTDNNINNIIYNTDEYINISKEFITQILEEI</sequence>